<evidence type="ECO:0000313" key="2">
    <source>
        <dbReference type="EMBL" id="NDV91051.1"/>
    </source>
</evidence>
<evidence type="ECO:0000259" key="1">
    <source>
        <dbReference type="Pfam" id="PF20408"/>
    </source>
</evidence>
<organism evidence="2 3">
    <name type="scientific">Alteromonas profundi</name>
    <dbReference type="NCBI Taxonomy" id="2696062"/>
    <lineage>
        <taxon>Bacteria</taxon>
        <taxon>Pseudomonadati</taxon>
        <taxon>Pseudomonadota</taxon>
        <taxon>Gammaproteobacteria</taxon>
        <taxon>Alteromonadales</taxon>
        <taxon>Alteromonadaceae</taxon>
        <taxon>Alteromonas/Salinimonas group</taxon>
        <taxon>Alteromonas</taxon>
    </lineage>
</organism>
<keyword evidence="3" id="KW-1185">Reference proteome</keyword>
<gene>
    <name evidence="2" type="ORF">GTH32_07600</name>
</gene>
<evidence type="ECO:0000313" key="3">
    <source>
        <dbReference type="Proteomes" id="UP000470213"/>
    </source>
</evidence>
<sequence>MFDIQLHEADNPIARLILAHGAGAGMQHPFMQTIASKLSKQGVEVVLFNFPYMQVMTKTGKRRPPAKAETLLGEYKDIVAHISASYADLATFIGGKSMGGRIASMLVDELENVQGVVALGYPFHPAGKPEKTRTAHLQTITTPMLVVQGERDALGSQHEVERYSLSSRITTYFLADGDHSLKPRKKSGFSEAQHLTHAAKLITDFIKEHTVS</sequence>
<dbReference type="PANTHER" id="PTHR13136:SF11">
    <property type="entry name" value="TESTIS-EXPRESSED PROTEIN 30"/>
    <property type="match status" value="1"/>
</dbReference>
<keyword evidence="2" id="KW-0378">Hydrolase</keyword>
<dbReference type="Gene3D" id="3.40.50.1820">
    <property type="entry name" value="alpha/beta hydrolase"/>
    <property type="match status" value="1"/>
</dbReference>
<dbReference type="AlphaFoldDB" id="A0A7X5RKT7"/>
<dbReference type="InterPro" id="IPR026555">
    <property type="entry name" value="NSL3/Tex30"/>
</dbReference>
<comment type="caution">
    <text evidence="2">The sequence shown here is derived from an EMBL/GenBank/DDBJ whole genome shotgun (WGS) entry which is preliminary data.</text>
</comment>
<dbReference type="EMBL" id="JAAAWN010000007">
    <property type="protein sequence ID" value="NDV91051.1"/>
    <property type="molecule type" value="Genomic_DNA"/>
</dbReference>
<accession>A0A7X5RKT7</accession>
<dbReference type="SUPFAM" id="SSF53474">
    <property type="entry name" value="alpha/beta-Hydrolases"/>
    <property type="match status" value="1"/>
</dbReference>
<feature type="domain" description="KANL3/Tex30 alpha/beta hydrolase-like" evidence="1">
    <location>
        <begin position="14"/>
        <end position="207"/>
    </location>
</feature>
<dbReference type="Proteomes" id="UP000470213">
    <property type="component" value="Unassembled WGS sequence"/>
</dbReference>
<dbReference type="GO" id="GO:0016787">
    <property type="term" value="F:hydrolase activity"/>
    <property type="evidence" value="ECO:0007669"/>
    <property type="project" value="UniProtKB-KW"/>
</dbReference>
<name>A0A7X5RKT7_9ALTE</name>
<dbReference type="RefSeq" id="WP_163084635.1">
    <property type="nucleotide sequence ID" value="NZ_JAAAWN010000007.1"/>
</dbReference>
<proteinExistence type="predicted"/>
<dbReference type="InterPro" id="IPR029058">
    <property type="entry name" value="AB_hydrolase_fold"/>
</dbReference>
<dbReference type="InterPro" id="IPR046879">
    <property type="entry name" value="KANL3/Tex30_Abhydrolase"/>
</dbReference>
<dbReference type="PANTHER" id="PTHR13136">
    <property type="entry name" value="TESTIS DEVELOPMENT PROTEIN PRTD"/>
    <property type="match status" value="1"/>
</dbReference>
<reference evidence="2 3" key="1">
    <citation type="submission" date="2020-01" db="EMBL/GenBank/DDBJ databases">
        <authorList>
            <person name="Chen J."/>
            <person name="Zhu S."/>
            <person name="Yang J."/>
        </authorList>
    </citation>
    <scope>NUCLEOTIDE SEQUENCE [LARGE SCALE GENOMIC DNA]</scope>
    <source>
        <strain evidence="2 3">345S023</strain>
    </source>
</reference>
<protein>
    <submittedName>
        <fullName evidence="2">Alpha/beta hydrolase</fullName>
    </submittedName>
</protein>
<dbReference type="Pfam" id="PF20408">
    <property type="entry name" value="Abhydrolase_11"/>
    <property type="match status" value="1"/>
</dbReference>